<protein>
    <submittedName>
        <fullName evidence="3">Lipid A 4'-phosphatase</fullName>
    </submittedName>
</protein>
<evidence type="ECO:0000259" key="2">
    <source>
        <dbReference type="SMART" id="SM00014"/>
    </source>
</evidence>
<dbReference type="InterPro" id="IPR000326">
    <property type="entry name" value="PAP2/HPO"/>
</dbReference>
<name>A0A370FIA2_9BURK</name>
<dbReference type="Proteomes" id="UP000255265">
    <property type="component" value="Unassembled WGS sequence"/>
</dbReference>
<sequence>MSPRQAAWLGWLAAVLLCGLVFRTWPVLDLAASAPFYLPQIPTGFIGNLYHGVLDLWRLVPQVGRVLGVAGLLVLLVPARRIPCGAARRWRGRLLAAVALLMLGVCLVVNQGLKEHVGRPRPQQVKPFGGPSDYVPVGSLSRACERNCSFVSGHAATGFVIAGFGLWGVRRVRRRWWAAGALLCLLLGAARVAQGGHFASDVVFSLLVMTGVAMAVRSAMVQWRGLRRRLALRQAVRPIVPSGFGLPARPIMARS</sequence>
<evidence type="ECO:0000256" key="1">
    <source>
        <dbReference type="SAM" id="Phobius"/>
    </source>
</evidence>
<dbReference type="RefSeq" id="WP_170159345.1">
    <property type="nucleotide sequence ID" value="NZ_QQAV01000003.1"/>
</dbReference>
<accession>A0A370FIA2</accession>
<dbReference type="SMART" id="SM00014">
    <property type="entry name" value="acidPPc"/>
    <property type="match status" value="1"/>
</dbReference>
<comment type="caution">
    <text evidence="3">The sequence shown here is derived from an EMBL/GenBank/DDBJ whole genome shotgun (WGS) entry which is preliminary data.</text>
</comment>
<feature type="transmembrane region" description="Helical" evidence="1">
    <location>
        <begin position="94"/>
        <end position="113"/>
    </location>
</feature>
<dbReference type="SUPFAM" id="SSF48317">
    <property type="entry name" value="Acid phosphatase/Vanadium-dependent haloperoxidase"/>
    <property type="match status" value="1"/>
</dbReference>
<keyword evidence="4" id="KW-1185">Reference proteome</keyword>
<dbReference type="Pfam" id="PF01569">
    <property type="entry name" value="PAP2"/>
    <property type="match status" value="1"/>
</dbReference>
<dbReference type="EMBL" id="QQAV01000003">
    <property type="protein sequence ID" value="RDI26051.1"/>
    <property type="molecule type" value="Genomic_DNA"/>
</dbReference>
<gene>
    <name evidence="3" type="ORF">DFR41_103207</name>
</gene>
<dbReference type="InterPro" id="IPR036938">
    <property type="entry name" value="PAP2/HPO_sf"/>
</dbReference>
<proteinExistence type="predicted"/>
<feature type="domain" description="Phosphatidic acid phosphatase type 2/haloperoxidase" evidence="2">
    <location>
        <begin position="95"/>
        <end position="217"/>
    </location>
</feature>
<dbReference type="Gene3D" id="1.20.144.10">
    <property type="entry name" value="Phosphatidic acid phosphatase type 2/haloperoxidase"/>
    <property type="match status" value="2"/>
</dbReference>
<feature type="transmembrane region" description="Helical" evidence="1">
    <location>
        <begin position="176"/>
        <end position="196"/>
    </location>
</feature>
<reference evidence="3 4" key="1">
    <citation type="submission" date="2018-07" db="EMBL/GenBank/DDBJ databases">
        <title>Genomic Encyclopedia of Type Strains, Phase IV (KMG-IV): sequencing the most valuable type-strain genomes for metagenomic binning, comparative biology and taxonomic classification.</title>
        <authorList>
            <person name="Goeker M."/>
        </authorList>
    </citation>
    <scope>NUCLEOTIDE SEQUENCE [LARGE SCALE GENOMIC DNA]</scope>
    <source>
        <strain evidence="3 4">DSM 21352</strain>
    </source>
</reference>
<dbReference type="AlphaFoldDB" id="A0A370FIA2"/>
<evidence type="ECO:0000313" key="3">
    <source>
        <dbReference type="EMBL" id="RDI26051.1"/>
    </source>
</evidence>
<keyword evidence="1" id="KW-0812">Transmembrane</keyword>
<feature type="transmembrane region" description="Helical" evidence="1">
    <location>
        <begin position="63"/>
        <end position="82"/>
    </location>
</feature>
<evidence type="ECO:0000313" key="4">
    <source>
        <dbReference type="Proteomes" id="UP000255265"/>
    </source>
</evidence>
<feature type="transmembrane region" description="Helical" evidence="1">
    <location>
        <begin position="150"/>
        <end position="169"/>
    </location>
</feature>
<organism evidence="3 4">
    <name type="scientific">Pseudacidovorax intermedius</name>
    <dbReference type="NCBI Taxonomy" id="433924"/>
    <lineage>
        <taxon>Bacteria</taxon>
        <taxon>Pseudomonadati</taxon>
        <taxon>Pseudomonadota</taxon>
        <taxon>Betaproteobacteria</taxon>
        <taxon>Burkholderiales</taxon>
        <taxon>Comamonadaceae</taxon>
        <taxon>Pseudacidovorax</taxon>
    </lineage>
</organism>
<feature type="transmembrane region" description="Helical" evidence="1">
    <location>
        <begin position="202"/>
        <end position="220"/>
    </location>
</feature>
<keyword evidence="1" id="KW-0472">Membrane</keyword>
<keyword evidence="1" id="KW-1133">Transmembrane helix</keyword>